<organism evidence="2 3">
    <name type="scientific">Corticimicrobacter populi</name>
    <dbReference type="NCBI Taxonomy" id="2175229"/>
    <lineage>
        <taxon>Bacteria</taxon>
        <taxon>Pseudomonadati</taxon>
        <taxon>Pseudomonadota</taxon>
        <taxon>Betaproteobacteria</taxon>
        <taxon>Burkholderiales</taxon>
        <taxon>Alcaligenaceae</taxon>
        <taxon>Corticimicrobacter</taxon>
    </lineage>
</organism>
<protein>
    <submittedName>
        <fullName evidence="2">Uncharacterized protein</fullName>
    </submittedName>
</protein>
<sequence>MILAGIDVYIFLSRTDDMAAVSVSRLFFSIVFQAVGVAGIVSMALPGQAPWRRFLEDTHKALPWIMAAGGVLFGLALAVGALHYSNCARWDFNRGVMCSE</sequence>
<accession>A0A2V1K0E2</accession>
<feature type="transmembrane region" description="Helical" evidence="1">
    <location>
        <begin position="65"/>
        <end position="84"/>
    </location>
</feature>
<keyword evidence="3" id="KW-1185">Reference proteome</keyword>
<reference evidence="3" key="1">
    <citation type="submission" date="2018-05" db="EMBL/GenBank/DDBJ databases">
        <authorList>
            <person name="Li Y."/>
        </authorList>
    </citation>
    <scope>NUCLEOTIDE SEQUENCE [LARGE SCALE GENOMIC DNA]</scope>
    <source>
        <strain evidence="3">3d-2-2</strain>
    </source>
</reference>
<keyword evidence="1" id="KW-1133">Transmembrane helix</keyword>
<proteinExistence type="predicted"/>
<keyword evidence="1" id="KW-0472">Membrane</keyword>
<comment type="caution">
    <text evidence="2">The sequence shown here is derived from an EMBL/GenBank/DDBJ whole genome shotgun (WGS) entry which is preliminary data.</text>
</comment>
<evidence type="ECO:0000313" key="2">
    <source>
        <dbReference type="EMBL" id="PWF24656.1"/>
    </source>
</evidence>
<dbReference type="AlphaFoldDB" id="A0A2V1K0E2"/>
<name>A0A2V1K0E2_9BURK</name>
<evidence type="ECO:0000313" key="3">
    <source>
        <dbReference type="Proteomes" id="UP000245212"/>
    </source>
</evidence>
<gene>
    <name evidence="2" type="ORF">DD235_00185</name>
</gene>
<feature type="transmembrane region" description="Helical" evidence="1">
    <location>
        <begin position="26"/>
        <end position="45"/>
    </location>
</feature>
<dbReference type="EMBL" id="QETA01000001">
    <property type="protein sequence ID" value="PWF24656.1"/>
    <property type="molecule type" value="Genomic_DNA"/>
</dbReference>
<evidence type="ECO:0000256" key="1">
    <source>
        <dbReference type="SAM" id="Phobius"/>
    </source>
</evidence>
<keyword evidence="1" id="KW-0812">Transmembrane</keyword>
<dbReference type="Proteomes" id="UP000245212">
    <property type="component" value="Unassembled WGS sequence"/>
</dbReference>